<name>A0A4R6TJ68_9FLAO</name>
<evidence type="ECO:0000313" key="2">
    <source>
        <dbReference type="EMBL" id="TDQ29330.1"/>
    </source>
</evidence>
<proteinExistence type="predicted"/>
<accession>A0A4R6TJ68</accession>
<comment type="caution">
    <text evidence="2">The sequence shown here is derived from an EMBL/GenBank/DDBJ whole genome shotgun (WGS) entry which is preliminary data.</text>
</comment>
<dbReference type="AlphaFoldDB" id="A0A4R6TJ68"/>
<feature type="domain" description="Lipocalin-like" evidence="1">
    <location>
        <begin position="28"/>
        <end position="95"/>
    </location>
</feature>
<dbReference type="EMBL" id="SNYI01000003">
    <property type="protein sequence ID" value="TDQ29330.1"/>
    <property type="molecule type" value="Genomic_DNA"/>
</dbReference>
<dbReference type="OrthoDB" id="1143855at2"/>
<dbReference type="InterPro" id="IPR024311">
    <property type="entry name" value="Lipocalin-like"/>
</dbReference>
<gene>
    <name evidence="2" type="ORF">CLV82_2786</name>
</gene>
<reference evidence="2 3" key="1">
    <citation type="submission" date="2019-03" db="EMBL/GenBank/DDBJ databases">
        <title>Genomic Encyclopedia of Archaeal and Bacterial Type Strains, Phase II (KMG-II): from individual species to whole genera.</title>
        <authorList>
            <person name="Goeker M."/>
        </authorList>
    </citation>
    <scope>NUCLEOTIDE SEQUENCE [LARGE SCALE GENOMIC DNA]</scope>
    <source>
        <strain evidence="2 3">DSM 18435</strain>
    </source>
</reference>
<protein>
    <recommendedName>
        <fullName evidence="1">Lipocalin-like domain-containing protein</fullName>
    </recommendedName>
</protein>
<dbReference type="Pfam" id="PF13648">
    <property type="entry name" value="Lipocalin_4"/>
    <property type="match status" value="1"/>
</dbReference>
<dbReference type="PROSITE" id="PS51257">
    <property type="entry name" value="PROKAR_LIPOPROTEIN"/>
    <property type="match status" value="1"/>
</dbReference>
<dbReference type="Proteomes" id="UP000295468">
    <property type="component" value="Unassembled WGS sequence"/>
</dbReference>
<sequence>MKKAWLLIVIFSTVSCGDTVQSEDLEYLDGYWEISEVEMPDGQTREYKASTTVDYISLDGREGYRKKVQPSLSGTYTTSDDAVSLTITEKEGVFYINYQEAGNNWSERITILQPGTLEVVNEEQVVYRYKRYEPINIQ</sequence>
<dbReference type="RefSeq" id="WP_133644905.1">
    <property type="nucleotide sequence ID" value="NZ_SNYI01000003.1"/>
</dbReference>
<evidence type="ECO:0000313" key="3">
    <source>
        <dbReference type="Proteomes" id="UP000295468"/>
    </source>
</evidence>
<keyword evidence="3" id="KW-1185">Reference proteome</keyword>
<evidence type="ECO:0000259" key="1">
    <source>
        <dbReference type="Pfam" id="PF13648"/>
    </source>
</evidence>
<organism evidence="2 3">
    <name type="scientific">Zeaxanthinibacter enoshimensis</name>
    <dbReference type="NCBI Taxonomy" id="392009"/>
    <lineage>
        <taxon>Bacteria</taxon>
        <taxon>Pseudomonadati</taxon>
        <taxon>Bacteroidota</taxon>
        <taxon>Flavobacteriia</taxon>
        <taxon>Flavobacteriales</taxon>
        <taxon>Flavobacteriaceae</taxon>
        <taxon>Zeaxanthinibacter</taxon>
    </lineage>
</organism>